<sequence length="136" mass="15833">MVIKFQYNKTSLQQLDKQLKIRVRTLPIIKNKESALRMEVKRCKDEAAKLEERLEQQIRAYEAMFALWNEFDPSLIQVSDVHLGIKKIAGVRIPTLESVDFSVRPYSLFNAPKWYADGIHLLKGLAQIAIEREFTL</sequence>
<evidence type="ECO:0000256" key="4">
    <source>
        <dbReference type="SAM" id="Coils"/>
    </source>
</evidence>
<proteinExistence type="inferred from homology"/>
<comment type="caution">
    <text evidence="5">The sequence shown here is derived from an EMBL/GenBank/DDBJ whole genome shotgun (WGS) entry which is preliminary data.</text>
</comment>
<dbReference type="EMBL" id="SNRY01005549">
    <property type="protein sequence ID" value="KAA6314671.1"/>
    <property type="molecule type" value="Genomic_DNA"/>
</dbReference>
<dbReference type="Pfam" id="PF01813">
    <property type="entry name" value="ATP-synt_D"/>
    <property type="match status" value="1"/>
</dbReference>
<organism evidence="5">
    <name type="scientific">termite gut metagenome</name>
    <dbReference type="NCBI Taxonomy" id="433724"/>
    <lineage>
        <taxon>unclassified sequences</taxon>
        <taxon>metagenomes</taxon>
        <taxon>organismal metagenomes</taxon>
    </lineage>
</organism>
<feature type="coiled-coil region" evidence="4">
    <location>
        <begin position="33"/>
        <end position="64"/>
    </location>
</feature>
<feature type="non-terminal residue" evidence="5">
    <location>
        <position position="136"/>
    </location>
</feature>
<evidence type="ECO:0000256" key="1">
    <source>
        <dbReference type="ARBA" id="ARBA00005850"/>
    </source>
</evidence>
<reference evidence="5" key="1">
    <citation type="submission" date="2019-03" db="EMBL/GenBank/DDBJ databases">
        <title>Single cell metagenomics reveals metabolic interactions within the superorganism composed of flagellate Streblomastix strix and complex community of Bacteroidetes bacteria on its surface.</title>
        <authorList>
            <person name="Treitli S.C."/>
            <person name="Kolisko M."/>
            <person name="Husnik F."/>
            <person name="Keeling P."/>
            <person name="Hampl V."/>
        </authorList>
    </citation>
    <scope>NUCLEOTIDE SEQUENCE</scope>
    <source>
        <strain evidence="5">STM</strain>
    </source>
</reference>
<dbReference type="AlphaFoldDB" id="A0A5J4Q0N7"/>
<keyword evidence="2" id="KW-0813">Transport</keyword>
<comment type="similarity">
    <text evidence="1">Belongs to the V-ATPase D subunit family.</text>
</comment>
<keyword evidence="3" id="KW-0406">Ion transport</keyword>
<evidence type="ECO:0000256" key="2">
    <source>
        <dbReference type="ARBA" id="ARBA00022448"/>
    </source>
</evidence>
<evidence type="ECO:0000256" key="3">
    <source>
        <dbReference type="ARBA" id="ARBA00023065"/>
    </source>
</evidence>
<accession>A0A5J4Q0N7</accession>
<dbReference type="Gene3D" id="1.10.287.3240">
    <property type="match status" value="1"/>
</dbReference>
<keyword evidence="4" id="KW-0175">Coiled coil</keyword>
<name>A0A5J4Q0N7_9ZZZZ</name>
<protein>
    <submittedName>
        <fullName evidence="5">V/A-type H+/Na+-transporting ATPase subunit D</fullName>
    </submittedName>
</protein>
<dbReference type="GO" id="GO:0046961">
    <property type="term" value="F:proton-transporting ATPase activity, rotational mechanism"/>
    <property type="evidence" value="ECO:0007669"/>
    <property type="project" value="InterPro"/>
</dbReference>
<dbReference type="InterPro" id="IPR002699">
    <property type="entry name" value="V_ATPase_D"/>
</dbReference>
<evidence type="ECO:0000313" key="5">
    <source>
        <dbReference type="EMBL" id="KAA6314671.1"/>
    </source>
</evidence>
<gene>
    <name evidence="5" type="ORF">EZS27_034748</name>
</gene>